<dbReference type="Pfam" id="PF06412">
    <property type="entry name" value="TraD"/>
    <property type="match status" value="1"/>
</dbReference>
<proteinExistence type="predicted"/>
<accession>A8EYN5</accession>
<gene>
    <name evidence="1" type="ordered locus">A1E_02620</name>
</gene>
<reference evidence="2" key="1">
    <citation type="submission" date="2007-09" db="EMBL/GenBank/DDBJ databases">
        <title>Complete genome sequence of Rickettsia canadensis.</title>
        <authorList>
            <person name="Madan A."/>
            <person name="Fahey J."/>
            <person name="Helton E."/>
            <person name="Ketteman M."/>
            <person name="Madan A."/>
            <person name="Rodrigues S."/>
            <person name="Sanchez A."/>
            <person name="Whiting M."/>
            <person name="Dasch G."/>
            <person name="Eremeeva M."/>
        </authorList>
    </citation>
    <scope>NUCLEOTIDE SEQUENCE [LARGE SCALE GENOMIC DNA]</scope>
    <source>
        <strain evidence="2">McKiel</strain>
    </source>
</reference>
<dbReference type="EMBL" id="CP000409">
    <property type="protein sequence ID" value="ABV73468.1"/>
    <property type="molecule type" value="Genomic_DNA"/>
</dbReference>
<evidence type="ECO:0000313" key="1">
    <source>
        <dbReference type="EMBL" id="ABV73468.1"/>
    </source>
</evidence>
<dbReference type="InterPro" id="IPR009444">
    <property type="entry name" value="Conjugal_tfr_TraD_a-type"/>
</dbReference>
<dbReference type="STRING" id="293613.A1E_02620"/>
<evidence type="ECO:0000313" key="2">
    <source>
        <dbReference type="Proteomes" id="UP000007056"/>
    </source>
</evidence>
<protein>
    <submittedName>
        <fullName evidence="1">Conjugal transfer protein TraD</fullName>
    </submittedName>
</protein>
<dbReference type="KEGG" id="rcm:A1E_02620"/>
<dbReference type="AlphaFoldDB" id="A8EYN5"/>
<sequence>MEEAKLKIQERKTRTRHLIEMGGLVVKVKLDCLPTSSLLGALVSLQSELTENPSIQDQWTQIGKNIFDNHELR</sequence>
<dbReference type="HOGENOM" id="CLU_184461_0_0_5"/>
<name>A8EYN5_RICCK</name>
<dbReference type="Proteomes" id="UP000007056">
    <property type="component" value="Chromosome"/>
</dbReference>
<organism evidence="1 2">
    <name type="scientific">Rickettsia canadensis (strain McKiel)</name>
    <dbReference type="NCBI Taxonomy" id="293613"/>
    <lineage>
        <taxon>Bacteria</taxon>
        <taxon>Pseudomonadati</taxon>
        <taxon>Pseudomonadota</taxon>
        <taxon>Alphaproteobacteria</taxon>
        <taxon>Rickettsiales</taxon>
        <taxon>Rickettsiaceae</taxon>
        <taxon>Rickettsieae</taxon>
        <taxon>Rickettsia</taxon>
        <taxon>belli group</taxon>
    </lineage>
</organism>